<dbReference type="EMBL" id="JBHTIR010003748">
    <property type="protein sequence ID" value="MFD0855721.1"/>
    <property type="molecule type" value="Genomic_DNA"/>
</dbReference>
<feature type="non-terminal residue" evidence="2">
    <location>
        <position position="252"/>
    </location>
</feature>
<feature type="transmembrane region" description="Helical" evidence="1">
    <location>
        <begin position="227"/>
        <end position="248"/>
    </location>
</feature>
<dbReference type="NCBIfam" id="NF042915">
    <property type="entry name" value="MAB_1171c_fam"/>
    <property type="match status" value="1"/>
</dbReference>
<keyword evidence="1" id="KW-0472">Membrane</keyword>
<reference evidence="3" key="1">
    <citation type="journal article" date="2019" name="Int. J. Syst. Evol. Microbiol.">
        <title>The Global Catalogue of Microorganisms (GCM) 10K type strain sequencing project: providing services to taxonomists for standard genome sequencing and annotation.</title>
        <authorList>
            <consortium name="The Broad Institute Genomics Platform"/>
            <consortium name="The Broad Institute Genome Sequencing Center for Infectious Disease"/>
            <person name="Wu L."/>
            <person name="Ma J."/>
        </authorList>
    </citation>
    <scope>NUCLEOTIDE SEQUENCE [LARGE SCALE GENOMIC DNA]</scope>
    <source>
        <strain evidence="3">JCM 31696</strain>
    </source>
</reference>
<gene>
    <name evidence="2" type="ORF">ACFQ07_25995</name>
</gene>
<accession>A0ABW3CQB1</accession>
<protein>
    <submittedName>
        <fullName evidence="2">MAB_1171c family putative transporter</fullName>
    </submittedName>
</protein>
<evidence type="ECO:0000313" key="2">
    <source>
        <dbReference type="EMBL" id="MFD0855721.1"/>
    </source>
</evidence>
<feature type="transmembrane region" description="Helical" evidence="1">
    <location>
        <begin position="104"/>
        <end position="126"/>
    </location>
</feature>
<sequence>MINVVFWTAAAAAFVAAGWKARGLRHADRPPGLGATCLLLVAMGSALILISDGAQRVENTVYPNLGRLLSNLCTMVTAFAIVSHVGSLTRPPGKAQERIRRWRVALLVSMSAMTGLFVTSGLPPIVGDFGPWYHDHPALVGYILIFVVFLGWAFVDLAVLTVRYASPAAPPALRAGLRVVTVGCVLGIIYLAEKSVVVLAQGMGLDPPVSGHDQPCPSPVQPLGCVFSVGLPVLAALAITIGMTLPAWGPGA</sequence>
<name>A0ABW3CQB1_9ACTN</name>
<organism evidence="2 3">
    <name type="scientific">Actinomadura adrarensis</name>
    <dbReference type="NCBI Taxonomy" id="1819600"/>
    <lineage>
        <taxon>Bacteria</taxon>
        <taxon>Bacillati</taxon>
        <taxon>Actinomycetota</taxon>
        <taxon>Actinomycetes</taxon>
        <taxon>Streptosporangiales</taxon>
        <taxon>Thermomonosporaceae</taxon>
        <taxon>Actinomadura</taxon>
    </lineage>
</organism>
<dbReference type="Proteomes" id="UP001597083">
    <property type="component" value="Unassembled WGS sequence"/>
</dbReference>
<proteinExistence type="predicted"/>
<comment type="caution">
    <text evidence="2">The sequence shown here is derived from an EMBL/GenBank/DDBJ whole genome shotgun (WGS) entry which is preliminary data.</text>
</comment>
<feature type="transmembrane region" description="Helical" evidence="1">
    <location>
        <begin position="33"/>
        <end position="50"/>
    </location>
</feature>
<keyword evidence="1" id="KW-1133">Transmembrane helix</keyword>
<feature type="transmembrane region" description="Helical" evidence="1">
    <location>
        <begin position="172"/>
        <end position="192"/>
    </location>
</feature>
<dbReference type="InterPro" id="IPR050039">
    <property type="entry name" value="MAB_1171c-like"/>
</dbReference>
<evidence type="ECO:0000313" key="3">
    <source>
        <dbReference type="Proteomes" id="UP001597083"/>
    </source>
</evidence>
<evidence type="ECO:0000256" key="1">
    <source>
        <dbReference type="SAM" id="Phobius"/>
    </source>
</evidence>
<feature type="transmembrane region" description="Helical" evidence="1">
    <location>
        <begin position="138"/>
        <end position="160"/>
    </location>
</feature>
<keyword evidence="1" id="KW-0812">Transmembrane</keyword>
<keyword evidence="3" id="KW-1185">Reference proteome</keyword>